<gene>
    <name evidence="4" type="ORF">PCAR00345_LOCUS21323</name>
</gene>
<evidence type="ECO:0000256" key="1">
    <source>
        <dbReference type="ARBA" id="ARBA00009743"/>
    </source>
</evidence>
<accession>A0A7S4BKL9</accession>
<dbReference type="InterPro" id="IPR017853">
    <property type="entry name" value="GH"/>
</dbReference>
<dbReference type="GO" id="GO:0005975">
    <property type="term" value="P:carbohydrate metabolic process"/>
    <property type="evidence" value="ECO:0007669"/>
    <property type="project" value="InterPro"/>
</dbReference>
<keyword evidence="2" id="KW-0378">Hydrolase</keyword>
<proteinExistence type="inferred from homology"/>
<name>A0A7S4BKL9_CHRCT</name>
<dbReference type="InterPro" id="IPR013785">
    <property type="entry name" value="Aldolase_TIM"/>
</dbReference>
<evidence type="ECO:0008006" key="5">
    <source>
        <dbReference type="Google" id="ProtNLM"/>
    </source>
</evidence>
<dbReference type="InterPro" id="IPR013780">
    <property type="entry name" value="Glyco_hydro_b"/>
</dbReference>
<keyword evidence="3" id="KW-0326">Glycosidase</keyword>
<evidence type="ECO:0000313" key="4">
    <source>
        <dbReference type="EMBL" id="CAE0768711.1"/>
    </source>
</evidence>
<dbReference type="EMBL" id="HBIZ01033469">
    <property type="protein sequence ID" value="CAE0768711.1"/>
    <property type="molecule type" value="Transcribed_RNA"/>
</dbReference>
<evidence type="ECO:0000256" key="3">
    <source>
        <dbReference type="ARBA" id="ARBA00023295"/>
    </source>
</evidence>
<sequence length="257" mass="27673">MRDALNSTGRPIVFSLCGWHEWYAPPLPRLNYTGGGSMGNLARIGPDNDTWERVLTNADTMARVYQYAELGYYSDPCLLVSVANNGKHIVSPLQSRAQFSLWCVLSAPLLISGSIAHMSTYTRDTYSNVRAIAINQATPGVQGQRIAGGDMAKCAAHATSAVFGQSECTSVWGKRIGPNKWAVMFFNAGVAVANVSCDAICLQKLLITDESLPLAAHDLWSDDHLPMIREARVSAVSLPPHGGHQLLLLTSASVTSA</sequence>
<dbReference type="PANTHER" id="PTHR11452:SF75">
    <property type="entry name" value="ALPHA-GALACTOSIDASE MEL1"/>
    <property type="match status" value="1"/>
</dbReference>
<dbReference type="Pfam" id="PF16499">
    <property type="entry name" value="Melibiase_2"/>
    <property type="match status" value="1"/>
</dbReference>
<dbReference type="AlphaFoldDB" id="A0A7S4BKL9"/>
<dbReference type="Gene3D" id="3.20.20.70">
    <property type="entry name" value="Aldolase class I"/>
    <property type="match status" value="1"/>
</dbReference>
<reference evidence="4" key="1">
    <citation type="submission" date="2021-01" db="EMBL/GenBank/DDBJ databases">
        <authorList>
            <person name="Corre E."/>
            <person name="Pelletier E."/>
            <person name="Niang G."/>
            <person name="Scheremetjew M."/>
            <person name="Finn R."/>
            <person name="Kale V."/>
            <person name="Holt S."/>
            <person name="Cochrane G."/>
            <person name="Meng A."/>
            <person name="Brown T."/>
            <person name="Cohen L."/>
        </authorList>
    </citation>
    <scope>NUCLEOTIDE SEQUENCE</scope>
    <source>
        <strain evidence="4">CCMP645</strain>
    </source>
</reference>
<dbReference type="GO" id="GO:0004553">
    <property type="term" value="F:hydrolase activity, hydrolyzing O-glycosyl compounds"/>
    <property type="evidence" value="ECO:0007669"/>
    <property type="project" value="InterPro"/>
</dbReference>
<dbReference type="PANTHER" id="PTHR11452">
    <property type="entry name" value="ALPHA-GALACTOSIDASE/ALPHA-N-ACETYLGALACTOSAMINIDASE"/>
    <property type="match status" value="1"/>
</dbReference>
<dbReference type="SUPFAM" id="SSF51445">
    <property type="entry name" value="(Trans)glycosidases"/>
    <property type="match status" value="1"/>
</dbReference>
<dbReference type="InterPro" id="IPR002241">
    <property type="entry name" value="Glyco_hydro_27"/>
</dbReference>
<dbReference type="Gene3D" id="2.60.40.1180">
    <property type="entry name" value="Golgi alpha-mannosidase II"/>
    <property type="match status" value="1"/>
</dbReference>
<protein>
    <recommendedName>
        <fullName evidence="5">Alpha-galactosidase</fullName>
    </recommendedName>
</protein>
<comment type="similarity">
    <text evidence="1">Belongs to the glycosyl hydrolase 27 family.</text>
</comment>
<organism evidence="4">
    <name type="scientific">Chrysotila carterae</name>
    <name type="common">Marine alga</name>
    <name type="synonym">Syracosphaera carterae</name>
    <dbReference type="NCBI Taxonomy" id="13221"/>
    <lineage>
        <taxon>Eukaryota</taxon>
        <taxon>Haptista</taxon>
        <taxon>Haptophyta</taxon>
        <taxon>Prymnesiophyceae</taxon>
        <taxon>Isochrysidales</taxon>
        <taxon>Isochrysidaceae</taxon>
        <taxon>Chrysotila</taxon>
    </lineage>
</organism>
<evidence type="ECO:0000256" key="2">
    <source>
        <dbReference type="ARBA" id="ARBA00022801"/>
    </source>
</evidence>